<comment type="similarity">
    <text evidence="1">Belongs to the CvfB family.</text>
</comment>
<evidence type="ECO:0000313" key="3">
    <source>
        <dbReference type="EMBL" id="MBM7716742.1"/>
    </source>
</evidence>
<dbReference type="Pfam" id="PF21191">
    <property type="entry name" value="CvfB_1st"/>
    <property type="match status" value="1"/>
</dbReference>
<dbReference type="Pfam" id="PF21543">
    <property type="entry name" value="CvfB_2nd"/>
    <property type="match status" value="1"/>
</dbReference>
<reference evidence="3 4" key="1">
    <citation type="submission" date="2021-01" db="EMBL/GenBank/DDBJ databases">
        <title>Genomic Encyclopedia of Type Strains, Phase IV (KMG-IV): sequencing the most valuable type-strain genomes for metagenomic binning, comparative biology and taxonomic classification.</title>
        <authorList>
            <person name="Goeker M."/>
        </authorList>
    </citation>
    <scope>NUCLEOTIDE SEQUENCE [LARGE SCALE GENOMIC DNA]</scope>
    <source>
        <strain evidence="3 4">DSM 105453</strain>
    </source>
</reference>
<protein>
    <submittedName>
        <fullName evidence="3">RNA-binding protein (Virulence factor B family)</fullName>
    </submittedName>
</protein>
<dbReference type="EMBL" id="JAFBFH010000032">
    <property type="protein sequence ID" value="MBM7716742.1"/>
    <property type="molecule type" value="Genomic_DNA"/>
</dbReference>
<proteinExistence type="inferred from homology"/>
<dbReference type="Pfam" id="PF13509">
    <property type="entry name" value="S1_2"/>
    <property type="match status" value="1"/>
</dbReference>
<sequence length="290" mass="32978">MLEPGTVKELTVVREAPFGYFLTNGEEDVLLHHSEVPENFHPEEKQTVFLYQDHEGRLSASLTIPQIRKGQYGWAEVVEVKAGLGVFVHIGLQKDLLISKDDLPELLQLWPEKGDKLYCSMKTDKKNRLFGELANEEVMRGLSVRAGQSVFNKSVKGTVYRVLLSGSLIITEERYIGFIHQSERKEEPRLGQHVEGRVVAVKEDGTINVSLLPRAHEMIDEQAEQIYRYLQGRGGSMPYSDKSEAEDIKKRFSISKGLFKKVLGKLMKEGKVIQKDGWTHITDQDSRHES</sequence>
<dbReference type="PANTHER" id="PTHR37296:SF1">
    <property type="entry name" value="CONSERVED VIRULENCE FACTOR B"/>
    <property type="match status" value="1"/>
</dbReference>
<dbReference type="InterPro" id="IPR003029">
    <property type="entry name" value="S1_domain"/>
</dbReference>
<dbReference type="InterPro" id="IPR039566">
    <property type="entry name" value="CvfB_S1_st"/>
</dbReference>
<dbReference type="InterPro" id="IPR036388">
    <property type="entry name" value="WH-like_DNA-bd_sf"/>
</dbReference>
<organism evidence="3 4">
    <name type="scientific">Siminovitchia thermophila</name>
    <dbReference type="NCBI Taxonomy" id="1245522"/>
    <lineage>
        <taxon>Bacteria</taxon>
        <taxon>Bacillati</taxon>
        <taxon>Bacillota</taxon>
        <taxon>Bacilli</taxon>
        <taxon>Bacillales</taxon>
        <taxon>Bacillaceae</taxon>
        <taxon>Siminovitchia</taxon>
    </lineage>
</organism>
<gene>
    <name evidence="3" type="ORF">JOC94_003766</name>
</gene>
<dbReference type="RefSeq" id="WP_205180035.1">
    <property type="nucleotide sequence ID" value="NZ_JAFBFH010000032.1"/>
</dbReference>
<dbReference type="SMART" id="SM00316">
    <property type="entry name" value="S1"/>
    <property type="match status" value="3"/>
</dbReference>
<dbReference type="PIRSF" id="PIRSF012524">
    <property type="entry name" value="YitL_S1"/>
    <property type="match status" value="1"/>
</dbReference>
<accession>A0ABS2RAR5</accession>
<keyword evidence="4" id="KW-1185">Reference proteome</keyword>
<dbReference type="Pfam" id="PF17783">
    <property type="entry name" value="WHD_CvfB"/>
    <property type="match status" value="1"/>
</dbReference>
<dbReference type="InterPro" id="IPR014464">
    <property type="entry name" value="CvfB_fam"/>
</dbReference>
<evidence type="ECO:0000259" key="2">
    <source>
        <dbReference type="PROSITE" id="PS50126"/>
    </source>
</evidence>
<comment type="caution">
    <text evidence="3">The sequence shown here is derived from an EMBL/GenBank/DDBJ whole genome shotgun (WGS) entry which is preliminary data.</text>
</comment>
<dbReference type="InterPro" id="IPR012340">
    <property type="entry name" value="NA-bd_OB-fold"/>
</dbReference>
<dbReference type="Proteomes" id="UP000823485">
    <property type="component" value="Unassembled WGS sequence"/>
</dbReference>
<dbReference type="PANTHER" id="PTHR37296">
    <property type="entry name" value="CONSERVED VIRULENCE FACTOR B"/>
    <property type="match status" value="1"/>
</dbReference>
<dbReference type="InterPro" id="IPR048587">
    <property type="entry name" value="CvfB_S1_3rd"/>
</dbReference>
<evidence type="ECO:0000313" key="4">
    <source>
        <dbReference type="Proteomes" id="UP000823485"/>
    </source>
</evidence>
<dbReference type="InterPro" id="IPR040764">
    <property type="entry name" value="CvfB_WH"/>
</dbReference>
<dbReference type="Gene3D" id="1.10.10.10">
    <property type="entry name" value="Winged helix-like DNA-binding domain superfamily/Winged helix DNA-binding domain"/>
    <property type="match status" value="1"/>
</dbReference>
<dbReference type="InterPro" id="IPR048588">
    <property type="entry name" value="CvfB_S1_2nd"/>
</dbReference>
<evidence type="ECO:0000256" key="1">
    <source>
        <dbReference type="PIRNR" id="PIRNR012524"/>
    </source>
</evidence>
<dbReference type="Gene3D" id="2.40.50.140">
    <property type="entry name" value="Nucleic acid-binding proteins"/>
    <property type="match status" value="2"/>
</dbReference>
<dbReference type="PROSITE" id="PS50126">
    <property type="entry name" value="S1"/>
    <property type="match status" value="1"/>
</dbReference>
<name>A0ABS2RAR5_9BACI</name>
<feature type="domain" description="S1 motif" evidence="2">
    <location>
        <begin position="152"/>
        <end position="212"/>
    </location>
</feature>